<evidence type="ECO:0000313" key="6">
    <source>
        <dbReference type="Proteomes" id="UP000662088"/>
    </source>
</evidence>
<dbReference type="GO" id="GO:0030313">
    <property type="term" value="C:cell envelope"/>
    <property type="evidence" value="ECO:0007669"/>
    <property type="project" value="UniProtKB-SubCell"/>
</dbReference>
<dbReference type="Gene3D" id="2.40.420.20">
    <property type="match status" value="1"/>
</dbReference>
<dbReference type="EMBL" id="JACOOQ010000018">
    <property type="protein sequence ID" value="MBC5640875.1"/>
    <property type="molecule type" value="Genomic_DNA"/>
</dbReference>
<dbReference type="PANTHER" id="PTHR32347">
    <property type="entry name" value="EFFLUX SYSTEM COMPONENT YKNX-RELATED"/>
    <property type="match status" value="1"/>
</dbReference>
<evidence type="ECO:0000256" key="2">
    <source>
        <dbReference type="ARBA" id="ARBA00023054"/>
    </source>
</evidence>
<keyword evidence="4" id="KW-0812">Transmembrane</keyword>
<name>A0A8I0A894_9CLOT</name>
<keyword evidence="2 3" id="KW-0175">Coiled coil</keyword>
<accession>A0A8I0A894</accession>
<reference evidence="5" key="1">
    <citation type="submission" date="2020-08" db="EMBL/GenBank/DDBJ databases">
        <title>Genome public.</title>
        <authorList>
            <person name="Liu C."/>
            <person name="Sun Q."/>
        </authorList>
    </citation>
    <scope>NUCLEOTIDE SEQUENCE</scope>
    <source>
        <strain evidence="5">NSJ-42</strain>
    </source>
</reference>
<comment type="subcellular location">
    <subcellularLocation>
        <location evidence="1">Cell envelope</location>
    </subcellularLocation>
</comment>
<dbReference type="Gene3D" id="2.40.50.100">
    <property type="match status" value="1"/>
</dbReference>
<evidence type="ECO:0000256" key="4">
    <source>
        <dbReference type="SAM" id="Phobius"/>
    </source>
</evidence>
<dbReference type="Gene3D" id="1.10.287.470">
    <property type="entry name" value="Helix hairpin bin"/>
    <property type="match status" value="1"/>
</dbReference>
<evidence type="ECO:0000256" key="3">
    <source>
        <dbReference type="SAM" id="Coils"/>
    </source>
</evidence>
<comment type="caution">
    <text evidence="5">The sequence shown here is derived from an EMBL/GenBank/DDBJ whole genome shotgun (WGS) entry which is preliminary data.</text>
</comment>
<dbReference type="AlphaFoldDB" id="A0A8I0A894"/>
<dbReference type="InterPro" id="IPR050465">
    <property type="entry name" value="UPF0194_transport"/>
</dbReference>
<evidence type="ECO:0000256" key="1">
    <source>
        <dbReference type="ARBA" id="ARBA00004196"/>
    </source>
</evidence>
<organism evidence="5 6">
    <name type="scientific">Clostridium lentum</name>
    <dbReference type="NCBI Taxonomy" id="2763037"/>
    <lineage>
        <taxon>Bacteria</taxon>
        <taxon>Bacillati</taxon>
        <taxon>Bacillota</taxon>
        <taxon>Clostridia</taxon>
        <taxon>Eubacteriales</taxon>
        <taxon>Clostridiaceae</taxon>
        <taxon>Clostridium</taxon>
    </lineage>
</organism>
<dbReference type="RefSeq" id="WP_186835433.1">
    <property type="nucleotide sequence ID" value="NZ_JACOOQ010000018.1"/>
</dbReference>
<keyword evidence="6" id="KW-1185">Reference proteome</keyword>
<dbReference type="SUPFAM" id="SSF111369">
    <property type="entry name" value="HlyD-like secretion proteins"/>
    <property type="match status" value="1"/>
</dbReference>
<evidence type="ECO:0000313" key="5">
    <source>
        <dbReference type="EMBL" id="MBC5640875.1"/>
    </source>
</evidence>
<proteinExistence type="predicted"/>
<sequence length="431" mass="47805">MKIKEIIKYQWKSKTNKTLQQKALKLLAYFLVLMVILTILSRFADSLLIPIVKVETSKGMTITHEVEVDGSIIQNREEGIAVVENLKVSYVNVYPGSEIKAGDTLFEIDLTDLKSQIQQIESQISEKEKNLSRATEDYNLAVSRQDKIISDALAAYKEAEALVNKYNNASEEEKQSLDKESIEYDYNLKKSAYDQATNDKSNNLLAEKRTLEDIKEASNTDELKNKLESLKKIEGAEGKIVSEKEGIITNVVVTVGDITSGGSTVYLADKESGYKFVAELSKDLKKYAKQGQSVVLKIGSSNNEIGDITIDSISKSESDNYNISVILPVGIGEIGDSGKLTLSSKSKKYQVCVPLEALHQEGQDKYYILVVGEEETILGTEKVAIRVDVSIADKNDTYAALEEGTISNSQKIIISSNKTIKEGDRVRLEEE</sequence>
<protein>
    <submittedName>
        <fullName evidence="5">Biotin/lipoyl-binding protein</fullName>
    </submittedName>
</protein>
<dbReference type="Proteomes" id="UP000662088">
    <property type="component" value="Unassembled WGS sequence"/>
</dbReference>
<gene>
    <name evidence="5" type="ORF">H8R92_10660</name>
</gene>
<dbReference type="PANTHER" id="PTHR32347:SF14">
    <property type="entry name" value="EFFLUX SYSTEM COMPONENT YKNX-RELATED"/>
    <property type="match status" value="1"/>
</dbReference>
<keyword evidence="4" id="KW-1133">Transmembrane helix</keyword>
<keyword evidence="4" id="KW-0472">Membrane</keyword>
<feature type="coiled-coil region" evidence="3">
    <location>
        <begin position="110"/>
        <end position="176"/>
    </location>
</feature>
<feature type="transmembrane region" description="Helical" evidence="4">
    <location>
        <begin position="26"/>
        <end position="44"/>
    </location>
</feature>